<dbReference type="Pfam" id="PF13529">
    <property type="entry name" value="Peptidase_C39_2"/>
    <property type="match status" value="1"/>
</dbReference>
<proteinExistence type="predicted"/>
<comment type="caution">
    <text evidence="3">The sequence shown here is derived from an EMBL/GenBank/DDBJ whole genome shotgun (WGS) entry which is preliminary data.</text>
</comment>
<reference evidence="3 4" key="1">
    <citation type="submission" date="2017-09" db="EMBL/GenBank/DDBJ databases">
        <title>Large-scale bioinformatics analysis of Bacillus genomes uncovers conserved roles of natural products in bacterial physiology.</title>
        <authorList>
            <consortium name="Agbiome Team Llc"/>
            <person name="Bleich R.M."/>
            <person name="Grubbs K.J."/>
            <person name="Santa Maria K.C."/>
            <person name="Allen S.E."/>
            <person name="Farag S."/>
            <person name="Shank E.A."/>
            <person name="Bowers A."/>
        </authorList>
    </citation>
    <scope>NUCLEOTIDE SEQUENCE [LARGE SCALE GENOMIC DNA]</scope>
    <source>
        <strain evidence="3 4">AFS077661</strain>
    </source>
</reference>
<dbReference type="PROSITE" id="PS51272">
    <property type="entry name" value="SLH"/>
    <property type="match status" value="2"/>
</dbReference>
<accession>A0AB36TMY1</accession>
<dbReference type="InterPro" id="IPR001119">
    <property type="entry name" value="SLH_dom"/>
</dbReference>
<dbReference type="PANTHER" id="PTHR43308">
    <property type="entry name" value="OUTER MEMBRANE PROTEIN ALPHA-RELATED"/>
    <property type="match status" value="1"/>
</dbReference>
<sequence length="539" mass="61321">MGLLFSNFQTSFASEKDDQIITKEEAQQKAEIYIKSIGKLSYSPWINASLSESKALNDLKGNVRGYLFQVQKDKEDYGYVIVNSKVHGSSIIESTRKGSNPYKDIPEGQAIYTGPIQYLKKVDNKVTHLPSGNTQNVEDIKIEEKNNIKAERNNLNKNSFSGKKFGEKIILEDVYNDKEIENVPDYMWYRGCTPTAVANVIVYWSNQNFPNLFNIRTEYVNSLIDRLAEVMHTTDVVVEPDGRRTGGATYFRDMVPGIEKYWNSHGYPVIAEFVASPTFEQYKNEIKGGRPILLNTKEHPTYINHNLTGIAYEEVYIADLNEKFQNMVVRDTWSPETPAEVRLDYKESAPYLDSAVTVNPFVFSDVPKGHWSYQQISAMAGNKIMNGYGNGYFGATDNITREQMAALLYRYLKPGDTNDNPYVDIKDSPFKKEISALAKKGIFSVNSEKKFNPKNTATRAEIASVLTKVFNLKVKADYEFNDMKNHWANEYVKAIYSNGIANGTGNRNFSPNDNVTREQMAVFLYRAMYLDPNYIPTPI</sequence>
<dbReference type="InterPro" id="IPR039564">
    <property type="entry name" value="Peptidase_C39-like"/>
</dbReference>
<protein>
    <submittedName>
        <fullName evidence="3">S-layer protein</fullName>
    </submittedName>
</protein>
<name>A0AB36TMY1_BACTU</name>
<evidence type="ECO:0000259" key="2">
    <source>
        <dbReference type="PROSITE" id="PS51272"/>
    </source>
</evidence>
<dbReference type="InterPro" id="IPR038765">
    <property type="entry name" value="Papain-like_cys_pep_sf"/>
</dbReference>
<dbReference type="Proteomes" id="UP000223839">
    <property type="component" value="Unassembled WGS sequence"/>
</dbReference>
<gene>
    <name evidence="3" type="ORF">COJ61_27520</name>
</gene>
<dbReference type="Pfam" id="PF00395">
    <property type="entry name" value="SLH"/>
    <property type="match status" value="3"/>
</dbReference>
<dbReference type="SUPFAM" id="SSF54001">
    <property type="entry name" value="Cysteine proteinases"/>
    <property type="match status" value="1"/>
</dbReference>
<dbReference type="AlphaFoldDB" id="A0AB36TMY1"/>
<evidence type="ECO:0000313" key="4">
    <source>
        <dbReference type="Proteomes" id="UP000223839"/>
    </source>
</evidence>
<organism evidence="3 4">
    <name type="scientific">Bacillus thuringiensis</name>
    <dbReference type="NCBI Taxonomy" id="1428"/>
    <lineage>
        <taxon>Bacteria</taxon>
        <taxon>Bacillati</taxon>
        <taxon>Bacillota</taxon>
        <taxon>Bacilli</taxon>
        <taxon>Bacillales</taxon>
        <taxon>Bacillaceae</taxon>
        <taxon>Bacillus</taxon>
        <taxon>Bacillus cereus group</taxon>
    </lineage>
</organism>
<dbReference type="PANTHER" id="PTHR43308:SF1">
    <property type="entry name" value="OUTER MEMBRANE PROTEIN ALPHA"/>
    <property type="match status" value="1"/>
</dbReference>
<evidence type="ECO:0000313" key="3">
    <source>
        <dbReference type="EMBL" id="PFM85513.1"/>
    </source>
</evidence>
<keyword evidence="1" id="KW-0732">Signal</keyword>
<evidence type="ECO:0000256" key="1">
    <source>
        <dbReference type="ARBA" id="ARBA00022729"/>
    </source>
</evidence>
<dbReference type="EMBL" id="NUYG01000071">
    <property type="protein sequence ID" value="PFM85513.1"/>
    <property type="molecule type" value="Genomic_DNA"/>
</dbReference>
<dbReference type="InterPro" id="IPR051465">
    <property type="entry name" value="Cell_Envelope_Struct_Comp"/>
</dbReference>
<feature type="domain" description="SLH" evidence="2">
    <location>
        <begin position="359"/>
        <end position="422"/>
    </location>
</feature>
<feature type="domain" description="SLH" evidence="2">
    <location>
        <begin position="475"/>
        <end position="538"/>
    </location>
</feature>